<organism evidence="10 11">
    <name type="scientific">Gemmiger formicilis</name>
    <dbReference type="NCBI Taxonomy" id="745368"/>
    <lineage>
        <taxon>Bacteria</taxon>
        <taxon>Bacillati</taxon>
        <taxon>Bacillota</taxon>
        <taxon>Clostridia</taxon>
        <taxon>Eubacteriales</taxon>
        <taxon>Gemmiger</taxon>
    </lineage>
</organism>
<dbReference type="Pfam" id="PF03180">
    <property type="entry name" value="Lipoprotein_9"/>
    <property type="match status" value="1"/>
</dbReference>
<dbReference type="STRING" id="745368.SAMN02745178_00272"/>
<keyword evidence="3" id="KW-0472">Membrane</keyword>
<evidence type="ECO:0000256" key="3">
    <source>
        <dbReference type="ARBA" id="ARBA00023136"/>
    </source>
</evidence>
<dbReference type="Proteomes" id="UP000190286">
    <property type="component" value="Unassembled WGS sequence"/>
</dbReference>
<keyword evidence="5 6" id="KW-0449">Lipoprotein</keyword>
<dbReference type="SUPFAM" id="SSF53850">
    <property type="entry name" value="Periplasmic binding protein-like II"/>
    <property type="match status" value="1"/>
</dbReference>
<evidence type="ECO:0000313" key="11">
    <source>
        <dbReference type="Proteomes" id="UP000190286"/>
    </source>
</evidence>
<reference evidence="10 11" key="1">
    <citation type="submission" date="2017-02" db="EMBL/GenBank/DDBJ databases">
        <authorList>
            <person name="Peterson S.W."/>
        </authorList>
    </citation>
    <scope>NUCLEOTIDE SEQUENCE [LARGE SCALE GENOMIC DNA]</scope>
    <source>
        <strain evidence="10 11">ATCC 27749</strain>
    </source>
</reference>
<dbReference type="InterPro" id="IPR004872">
    <property type="entry name" value="Lipoprotein_NlpA"/>
</dbReference>
<dbReference type="PROSITE" id="PS51257">
    <property type="entry name" value="PROKAR_LIPOPROTEIN"/>
    <property type="match status" value="1"/>
</dbReference>
<proteinExistence type="inferred from homology"/>
<dbReference type="RefSeq" id="WP_078783285.1">
    <property type="nucleotide sequence ID" value="NZ_DBFAJB010000162.1"/>
</dbReference>
<evidence type="ECO:0000256" key="9">
    <source>
        <dbReference type="SAM" id="SignalP"/>
    </source>
</evidence>
<dbReference type="PIRSF" id="PIRSF002854">
    <property type="entry name" value="MetQ"/>
    <property type="match status" value="1"/>
</dbReference>
<dbReference type="PANTHER" id="PTHR30429:SF0">
    <property type="entry name" value="METHIONINE-BINDING LIPOPROTEIN METQ"/>
    <property type="match status" value="1"/>
</dbReference>
<dbReference type="CDD" id="cd13597">
    <property type="entry name" value="PBP2_lipoprotein_Tp32"/>
    <property type="match status" value="1"/>
</dbReference>
<evidence type="ECO:0000256" key="8">
    <source>
        <dbReference type="SAM" id="MobiDB-lite"/>
    </source>
</evidence>
<dbReference type="PANTHER" id="PTHR30429">
    <property type="entry name" value="D-METHIONINE-BINDING LIPOPROTEIN METQ"/>
    <property type="match status" value="1"/>
</dbReference>
<evidence type="ECO:0000256" key="6">
    <source>
        <dbReference type="PIRNR" id="PIRNR002854"/>
    </source>
</evidence>
<comment type="similarity">
    <text evidence="6">Belongs to the nlpA lipoprotein family.</text>
</comment>
<evidence type="ECO:0000256" key="4">
    <source>
        <dbReference type="ARBA" id="ARBA00023139"/>
    </source>
</evidence>
<protein>
    <recommendedName>
        <fullName evidence="6">Lipoprotein</fullName>
    </recommendedName>
</protein>
<dbReference type="Gene3D" id="3.40.190.10">
    <property type="entry name" value="Periplasmic binding protein-like II"/>
    <property type="match status" value="2"/>
</dbReference>
<feature type="lipid moiety-binding region" description="S-diacylglycerol cysteine" evidence="7">
    <location>
        <position position="20"/>
    </location>
</feature>
<evidence type="ECO:0000256" key="7">
    <source>
        <dbReference type="PIRSR" id="PIRSR002854-1"/>
    </source>
</evidence>
<dbReference type="GO" id="GO:0016020">
    <property type="term" value="C:membrane"/>
    <property type="evidence" value="ECO:0007669"/>
    <property type="project" value="UniProtKB-SubCell"/>
</dbReference>
<keyword evidence="2 9" id="KW-0732">Signal</keyword>
<keyword evidence="11" id="KW-1185">Reference proteome</keyword>
<accession>A0A1T4WAS5</accession>
<dbReference type="AlphaFoldDB" id="A0A1T4WAS5"/>
<dbReference type="GeneID" id="93336770"/>
<name>A0A1T4WAS5_9FIRM</name>
<keyword evidence="4" id="KW-0564">Palmitate</keyword>
<evidence type="ECO:0000256" key="2">
    <source>
        <dbReference type="ARBA" id="ARBA00022729"/>
    </source>
</evidence>
<evidence type="ECO:0000313" key="10">
    <source>
        <dbReference type="EMBL" id="SKA74148.1"/>
    </source>
</evidence>
<sequence length="301" mass="31330">MKKLISATLAASLALSLAACGSSASTDSVAASSEAASTESTAASSEAAESTAETSELAGTTLKVAASPTPHAEILNVAKEILAEQGIDLEVVEFSDYVQPNLVTENGEVDANYFQHTPYLDSFNEENGTHLVSVGAVHYEPFGIYPGKSDDLANIADGATIAVPNDTTNEARALQLLAAQGLITVRDGAGLTATVNDITDNPHNLQIKEIEAAQLPRTVQDVDFAVINGNYAMEAGFSVGKDALATEDASSEAAQTYANVLVVKEGRENDPAIQALYAALTGDKVKDYINSTYDGAVVPIF</sequence>
<gene>
    <name evidence="10" type="ORF">SAMN02745178_00272</name>
</gene>
<feature type="chain" id="PRO_5039690923" description="Lipoprotein" evidence="9">
    <location>
        <begin position="25"/>
        <end position="301"/>
    </location>
</feature>
<feature type="region of interest" description="Disordered" evidence="8">
    <location>
        <begin position="37"/>
        <end position="56"/>
    </location>
</feature>
<evidence type="ECO:0000256" key="1">
    <source>
        <dbReference type="ARBA" id="ARBA00004635"/>
    </source>
</evidence>
<dbReference type="EMBL" id="FUYF01000001">
    <property type="protein sequence ID" value="SKA74148.1"/>
    <property type="molecule type" value="Genomic_DNA"/>
</dbReference>
<feature type="signal peptide" evidence="9">
    <location>
        <begin position="1"/>
        <end position="24"/>
    </location>
</feature>
<comment type="subcellular location">
    <subcellularLocation>
        <location evidence="1">Membrane</location>
        <topology evidence="1">Lipid-anchor</topology>
    </subcellularLocation>
</comment>
<dbReference type="OrthoDB" id="9812878at2"/>
<evidence type="ECO:0000256" key="5">
    <source>
        <dbReference type="ARBA" id="ARBA00023288"/>
    </source>
</evidence>